<proteinExistence type="predicted"/>
<dbReference type="Proteomes" id="UP000274046">
    <property type="component" value="Unassembled WGS sequence"/>
</dbReference>
<evidence type="ECO:0000313" key="2">
    <source>
        <dbReference type="Proteomes" id="UP000274046"/>
    </source>
</evidence>
<organism evidence="1 2">
    <name type="scientific">Pedobacter jejuensis</name>
    <dbReference type="NCBI Taxonomy" id="1268550"/>
    <lineage>
        <taxon>Bacteria</taxon>
        <taxon>Pseudomonadati</taxon>
        <taxon>Bacteroidota</taxon>
        <taxon>Sphingobacteriia</taxon>
        <taxon>Sphingobacteriales</taxon>
        <taxon>Sphingobacteriaceae</taxon>
        <taxon>Pedobacter</taxon>
    </lineage>
</organism>
<comment type="caution">
    <text evidence="1">The sequence shown here is derived from an EMBL/GenBank/DDBJ whole genome shotgun (WGS) entry which is preliminary data.</text>
</comment>
<evidence type="ECO:0000313" key="1">
    <source>
        <dbReference type="EMBL" id="RNL55528.1"/>
    </source>
</evidence>
<name>A0A3N0C0F5_9SPHI</name>
<keyword evidence="2" id="KW-1185">Reference proteome</keyword>
<protein>
    <submittedName>
        <fullName evidence="1">Uncharacterized protein</fullName>
    </submittedName>
</protein>
<reference evidence="1 2" key="1">
    <citation type="submission" date="2018-10" db="EMBL/GenBank/DDBJ databases">
        <title>Genome sequencing of Pedobacter jejuensis TNB23.</title>
        <authorList>
            <person name="Cho Y.-J."/>
            <person name="Cho A."/>
            <person name="Kim O.-S."/>
        </authorList>
    </citation>
    <scope>NUCLEOTIDE SEQUENCE [LARGE SCALE GENOMIC DNA]</scope>
    <source>
        <strain evidence="1 2">TNB23</strain>
    </source>
</reference>
<dbReference type="OrthoDB" id="1654671at2"/>
<sequence length="572" mass="64100">MREGLKLILAVLFLFISSFIQAQVKQLKLNRVEEMADVPQPLQISDWRLMAQNFDKTVYDFNAKGNYWPLVWMDSTTKNFSQPVMGIYTAIGDVRQGPQNNKGMFHEALANMGSVLGATLIGIDKSKQGNMNYVAMLKNYFNSDTKWNIMMNNTAPEVALLGGGYGRDWWYDVYPNVLFYAICDKYPNEKDFDWIAKSIAEKFYKADSILNGNYNYSYFDYAQMKPMNNQICAQQDAAAGHAWVLYAAYKKFGDKRYLKGAISAMTALEANKINPTYELLMPFGAYLAARMNVEQGTNFDVEKLLGWTFDGTAVCREGWGVLTGKWNGYDISGVVGSTVDHGGYGFLMNTFDAAWPLVPIVRYKPAYANAIGKWMLNAVNASRFFYPQYMPANRQTIPQFAAVTKGVIAYEGFAKTSTFDTLYQTKVGPVAQGDGPKWVPGKNPEVSQFSVYGSGHVGVFGSIVAKTNVDGILKLDVLATDFYRSKAYPTYLIYNPYLENKSVIYKIKGNKKVDLYDAIAQKFIVKNVSTTTKILVGNRNSVLIVETPSSSKITIVGRNMLANGIVVDYQRK</sequence>
<dbReference type="EMBL" id="RBEE01000005">
    <property type="protein sequence ID" value="RNL55528.1"/>
    <property type="molecule type" value="Genomic_DNA"/>
</dbReference>
<gene>
    <name evidence="1" type="ORF">D7004_04250</name>
</gene>
<accession>A0A3N0C0F5</accession>
<dbReference type="AlphaFoldDB" id="A0A3N0C0F5"/>
<dbReference type="RefSeq" id="WP_123204633.1">
    <property type="nucleotide sequence ID" value="NZ_RBEE01000005.1"/>
</dbReference>